<proteinExistence type="inferred from homology"/>
<dbReference type="PANTHER" id="PTHR30487:SF0">
    <property type="entry name" value="PREPILIN LEADER PEPTIDASE_N-METHYLTRANSFERASE-RELATED"/>
    <property type="match status" value="1"/>
</dbReference>
<dbReference type="EC" id="2.1.1.-" evidence="9"/>
<feature type="transmembrane region" description="Helical" evidence="10">
    <location>
        <begin position="122"/>
        <end position="143"/>
    </location>
</feature>
<dbReference type="GO" id="GO:0032259">
    <property type="term" value="P:methylation"/>
    <property type="evidence" value="ECO:0007669"/>
    <property type="project" value="UniProtKB-KW"/>
</dbReference>
<evidence type="ECO:0000256" key="1">
    <source>
        <dbReference type="ARBA" id="ARBA00004429"/>
    </source>
</evidence>
<reference evidence="13 14" key="1">
    <citation type="submission" date="2020-04" db="EMBL/GenBank/DDBJ databases">
        <title>Description of novel Gluconacetobacter.</title>
        <authorList>
            <person name="Sombolestani A."/>
        </authorList>
    </citation>
    <scope>NUCLEOTIDE SEQUENCE [LARGE SCALE GENOMIC DNA]</scope>
    <source>
        <strain evidence="13 14">LMG 27802</strain>
    </source>
</reference>
<evidence type="ECO:0000256" key="7">
    <source>
        <dbReference type="ARBA" id="ARBA00023136"/>
    </source>
</evidence>
<gene>
    <name evidence="13" type="ORF">HLH28_07645</name>
</gene>
<keyword evidence="9" id="KW-0511">Multifunctional enzyme</keyword>
<protein>
    <recommendedName>
        <fullName evidence="9">Prepilin leader peptidase/N-methyltransferase</fullName>
        <ecNumber evidence="9">2.1.1.-</ecNumber>
        <ecNumber evidence="9">3.4.23.43</ecNumber>
    </recommendedName>
</protein>
<keyword evidence="4" id="KW-0997">Cell inner membrane</keyword>
<dbReference type="PANTHER" id="PTHR30487">
    <property type="entry name" value="TYPE 4 PREPILIN-LIKE PROTEINS LEADER PEPTIDE-PROCESSING ENZYME"/>
    <property type="match status" value="1"/>
</dbReference>
<evidence type="ECO:0000256" key="4">
    <source>
        <dbReference type="ARBA" id="ARBA00022519"/>
    </source>
</evidence>
<evidence type="ECO:0000256" key="10">
    <source>
        <dbReference type="SAM" id="Phobius"/>
    </source>
</evidence>
<dbReference type="InterPro" id="IPR000045">
    <property type="entry name" value="Prepilin_IV_endopep_pep"/>
</dbReference>
<organism evidence="13 14">
    <name type="scientific">Gluconacetobacter tumulisoli</name>
    <dbReference type="NCBI Taxonomy" id="1286189"/>
    <lineage>
        <taxon>Bacteria</taxon>
        <taxon>Pseudomonadati</taxon>
        <taxon>Pseudomonadota</taxon>
        <taxon>Alphaproteobacteria</taxon>
        <taxon>Acetobacterales</taxon>
        <taxon>Acetobacteraceae</taxon>
        <taxon>Gluconacetobacter</taxon>
    </lineage>
</organism>
<dbReference type="GO" id="GO:0005886">
    <property type="term" value="C:plasma membrane"/>
    <property type="evidence" value="ECO:0007669"/>
    <property type="project" value="UniProtKB-SubCell"/>
</dbReference>
<feature type="domain" description="Prepilin type IV endopeptidase peptidase" evidence="11">
    <location>
        <begin position="102"/>
        <end position="211"/>
    </location>
</feature>
<dbReference type="Pfam" id="PF06750">
    <property type="entry name" value="A24_N_bact"/>
    <property type="match status" value="1"/>
</dbReference>
<evidence type="ECO:0000256" key="5">
    <source>
        <dbReference type="ARBA" id="ARBA00022692"/>
    </source>
</evidence>
<evidence type="ECO:0000313" key="13">
    <source>
        <dbReference type="EMBL" id="MBB2201453.1"/>
    </source>
</evidence>
<accession>A0A7W4K6Z5</accession>
<evidence type="ECO:0000259" key="11">
    <source>
        <dbReference type="Pfam" id="PF01478"/>
    </source>
</evidence>
<evidence type="ECO:0000259" key="12">
    <source>
        <dbReference type="Pfam" id="PF06750"/>
    </source>
</evidence>
<dbReference type="GO" id="GO:0006465">
    <property type="term" value="P:signal peptide processing"/>
    <property type="evidence" value="ECO:0007669"/>
    <property type="project" value="TreeGrafter"/>
</dbReference>
<keyword evidence="5 9" id="KW-0812">Transmembrane</keyword>
<comment type="similarity">
    <text evidence="2 8">Belongs to the peptidase A24 family.</text>
</comment>
<evidence type="ECO:0000256" key="2">
    <source>
        <dbReference type="ARBA" id="ARBA00005801"/>
    </source>
</evidence>
<keyword evidence="9" id="KW-0808">Transferase</keyword>
<keyword evidence="9" id="KW-0645">Protease</keyword>
<feature type="transmembrane region" description="Helical" evidence="10">
    <location>
        <begin position="220"/>
        <end position="239"/>
    </location>
</feature>
<dbReference type="InterPro" id="IPR050882">
    <property type="entry name" value="Prepilin_peptidase/N-MTase"/>
</dbReference>
<comment type="function">
    <text evidence="9">Plays an essential role in type IV pili and type II pseudopili formation by proteolytically removing the leader sequence from substrate proteins and subsequently monomethylating the alpha-amino group of the newly exposed N-terminal phenylalanine.</text>
</comment>
<dbReference type="Proteomes" id="UP000578030">
    <property type="component" value="Unassembled WGS sequence"/>
</dbReference>
<feature type="transmembrane region" description="Helical" evidence="10">
    <location>
        <begin position="194"/>
        <end position="214"/>
    </location>
</feature>
<comment type="caution">
    <text evidence="13">The sequence shown here is derived from an EMBL/GenBank/DDBJ whole genome shotgun (WGS) entry which is preliminary data.</text>
</comment>
<comment type="catalytic activity">
    <reaction evidence="9">
        <text>Typically cleaves a -Gly-|-Phe- bond to release an N-terminal, basic peptide of 5-8 residues from type IV prepilin, and then N-methylates the new N-terminal amino group, the methyl donor being S-adenosyl-L-methionine.</text>
        <dbReference type="EC" id="3.4.23.43"/>
    </reaction>
</comment>
<dbReference type="GO" id="GO:0004190">
    <property type="term" value="F:aspartic-type endopeptidase activity"/>
    <property type="evidence" value="ECO:0007669"/>
    <property type="project" value="UniProtKB-EC"/>
</dbReference>
<feature type="domain" description="Prepilin peptidase A24 N-terminal" evidence="12">
    <location>
        <begin position="11"/>
        <end position="87"/>
    </location>
</feature>
<evidence type="ECO:0000256" key="3">
    <source>
        <dbReference type="ARBA" id="ARBA00022475"/>
    </source>
</evidence>
<evidence type="ECO:0000313" key="14">
    <source>
        <dbReference type="Proteomes" id="UP000578030"/>
    </source>
</evidence>
<dbReference type="InterPro" id="IPR010627">
    <property type="entry name" value="Prepilin_pept_A24_N"/>
</dbReference>
<dbReference type="GO" id="GO:0008168">
    <property type="term" value="F:methyltransferase activity"/>
    <property type="evidence" value="ECO:0007669"/>
    <property type="project" value="UniProtKB-KW"/>
</dbReference>
<dbReference type="EC" id="3.4.23.43" evidence="9"/>
<sequence>MGWLVIALAPFVGSLLGVLIRRIPDGKPIFLDRSRCESCDRQLAPHELVPLLSYVVQHGRCRSCHARIDPFHPTVELAATAVALVAWLVRGDADPRLWGDVALGWTLLALAWIDLRCWRLPDVLTLPLLLAGLGEAVLAGDPFALESRAVAVIAGWSVLTAIALGYRRMRGRDGLGGGDAKLFAAGGAWTGTDALPHILLVSAICGLTLALVTLSRGRPMGMGTAMPFGPCLAVAIWGMRLASF</sequence>
<keyword evidence="14" id="KW-1185">Reference proteome</keyword>
<feature type="transmembrane region" description="Helical" evidence="10">
    <location>
        <begin position="149"/>
        <end position="166"/>
    </location>
</feature>
<dbReference type="RefSeq" id="WP_182957028.1">
    <property type="nucleotide sequence ID" value="NZ_JABEQM010000005.1"/>
</dbReference>
<dbReference type="PRINTS" id="PR00864">
    <property type="entry name" value="PREPILNPTASE"/>
</dbReference>
<keyword evidence="7 10" id="KW-0472">Membrane</keyword>
<evidence type="ECO:0000256" key="9">
    <source>
        <dbReference type="RuleBase" id="RU003794"/>
    </source>
</evidence>
<keyword evidence="9" id="KW-0489">Methyltransferase</keyword>
<dbReference type="InterPro" id="IPR014032">
    <property type="entry name" value="Peptidase_A24A_bac"/>
</dbReference>
<name>A0A7W4K6Z5_9PROT</name>
<evidence type="ECO:0000256" key="6">
    <source>
        <dbReference type="ARBA" id="ARBA00022989"/>
    </source>
</evidence>
<dbReference type="Pfam" id="PF01478">
    <property type="entry name" value="Peptidase_A24"/>
    <property type="match status" value="1"/>
</dbReference>
<keyword evidence="3" id="KW-1003">Cell membrane</keyword>
<dbReference type="EMBL" id="JABEQM010000005">
    <property type="protein sequence ID" value="MBB2201453.1"/>
    <property type="molecule type" value="Genomic_DNA"/>
</dbReference>
<comment type="subcellular location">
    <subcellularLocation>
        <location evidence="1">Cell inner membrane</location>
        <topology evidence="1">Multi-pass membrane protein</topology>
    </subcellularLocation>
    <subcellularLocation>
        <location evidence="9">Cell membrane</location>
        <topology evidence="9">Multi-pass membrane protein</topology>
    </subcellularLocation>
</comment>
<evidence type="ECO:0000256" key="8">
    <source>
        <dbReference type="RuleBase" id="RU003793"/>
    </source>
</evidence>
<keyword evidence="9" id="KW-0378">Hydrolase</keyword>
<dbReference type="AlphaFoldDB" id="A0A7W4K6Z5"/>
<dbReference type="Gene3D" id="1.20.120.1220">
    <property type="match status" value="1"/>
</dbReference>
<keyword evidence="6 10" id="KW-1133">Transmembrane helix</keyword>